<accession>A0ACB7TEF9</accession>
<dbReference type="Proteomes" id="UP000821845">
    <property type="component" value="Chromosome 1"/>
</dbReference>
<evidence type="ECO:0000313" key="2">
    <source>
        <dbReference type="Proteomes" id="UP000821845"/>
    </source>
</evidence>
<reference evidence="1" key="1">
    <citation type="submission" date="2020-05" db="EMBL/GenBank/DDBJ databases">
        <title>Large-scale comparative analyses of tick genomes elucidate their genetic diversity and vector capacities.</title>
        <authorList>
            <person name="Jia N."/>
            <person name="Wang J."/>
            <person name="Shi W."/>
            <person name="Du L."/>
            <person name="Sun Y."/>
            <person name="Zhan W."/>
            <person name="Jiang J."/>
            <person name="Wang Q."/>
            <person name="Zhang B."/>
            <person name="Ji P."/>
            <person name="Sakyi L.B."/>
            <person name="Cui X."/>
            <person name="Yuan T."/>
            <person name="Jiang B."/>
            <person name="Yang W."/>
            <person name="Lam T.T.-Y."/>
            <person name="Chang Q."/>
            <person name="Ding S."/>
            <person name="Wang X."/>
            <person name="Zhu J."/>
            <person name="Ruan X."/>
            <person name="Zhao L."/>
            <person name="Wei J."/>
            <person name="Que T."/>
            <person name="Du C."/>
            <person name="Cheng J."/>
            <person name="Dai P."/>
            <person name="Han X."/>
            <person name="Huang E."/>
            <person name="Gao Y."/>
            <person name="Liu J."/>
            <person name="Shao H."/>
            <person name="Ye R."/>
            <person name="Li L."/>
            <person name="Wei W."/>
            <person name="Wang X."/>
            <person name="Wang C."/>
            <person name="Yang T."/>
            <person name="Huo Q."/>
            <person name="Li W."/>
            <person name="Guo W."/>
            <person name="Chen H."/>
            <person name="Zhou L."/>
            <person name="Ni X."/>
            <person name="Tian J."/>
            <person name="Zhou Y."/>
            <person name="Sheng Y."/>
            <person name="Liu T."/>
            <person name="Pan Y."/>
            <person name="Xia L."/>
            <person name="Li J."/>
            <person name="Zhao F."/>
            <person name="Cao W."/>
        </authorList>
    </citation>
    <scope>NUCLEOTIDE SEQUENCE</scope>
    <source>
        <strain evidence="1">Hyas-2018</strain>
    </source>
</reference>
<comment type="caution">
    <text evidence="1">The sequence shown here is derived from an EMBL/GenBank/DDBJ whole genome shotgun (WGS) entry which is preliminary data.</text>
</comment>
<keyword evidence="2" id="KW-1185">Reference proteome</keyword>
<name>A0ACB7TEF9_HYAAI</name>
<dbReference type="EMBL" id="CM023481">
    <property type="protein sequence ID" value="KAH6944534.1"/>
    <property type="molecule type" value="Genomic_DNA"/>
</dbReference>
<proteinExistence type="predicted"/>
<sequence>MPKTNRTCGQPRASHNRPSPEWRPDKQITHKSMGKKRGGLPPREPHHFEPKQQLLLQRVAANKRRSGSDHRDERPERGRNGIPGDPAASCLWTVGLPAPVRAKAEIISSLRGFVHTGL</sequence>
<gene>
    <name evidence="1" type="ORF">HPB50_003824</name>
</gene>
<protein>
    <submittedName>
        <fullName evidence="1">Uncharacterized protein</fullName>
    </submittedName>
</protein>
<organism evidence="1 2">
    <name type="scientific">Hyalomma asiaticum</name>
    <name type="common">Tick</name>
    <dbReference type="NCBI Taxonomy" id="266040"/>
    <lineage>
        <taxon>Eukaryota</taxon>
        <taxon>Metazoa</taxon>
        <taxon>Ecdysozoa</taxon>
        <taxon>Arthropoda</taxon>
        <taxon>Chelicerata</taxon>
        <taxon>Arachnida</taxon>
        <taxon>Acari</taxon>
        <taxon>Parasitiformes</taxon>
        <taxon>Ixodida</taxon>
        <taxon>Ixodoidea</taxon>
        <taxon>Ixodidae</taxon>
        <taxon>Hyalomminae</taxon>
        <taxon>Hyalomma</taxon>
    </lineage>
</organism>
<evidence type="ECO:0000313" key="1">
    <source>
        <dbReference type="EMBL" id="KAH6944534.1"/>
    </source>
</evidence>